<protein>
    <submittedName>
        <fullName evidence="1">Uncharacterized protein</fullName>
    </submittedName>
</protein>
<sequence>MVRFFYICINCLGNVYVDWTLFFTSCRHFKIIICIGNCVKNRLNWFWGCKISFSLSTKTNHTNSKSFLISFIVNILPILVSRHWLYDYSKCSSSSSCFFN</sequence>
<comment type="caution">
    <text evidence="1">The sequence shown here is derived from an EMBL/GenBank/DDBJ whole genome shotgun (WGS) entry which is preliminary data.</text>
</comment>
<dbReference type="Proteomes" id="UP001497535">
    <property type="component" value="Unassembled WGS sequence"/>
</dbReference>
<name>A0ACB0XRB5_MELEN</name>
<evidence type="ECO:0000313" key="2">
    <source>
        <dbReference type="Proteomes" id="UP001497535"/>
    </source>
</evidence>
<dbReference type="EMBL" id="CAVMJV010000002">
    <property type="protein sequence ID" value="CAK5013784.1"/>
    <property type="molecule type" value="Genomic_DNA"/>
</dbReference>
<keyword evidence="2" id="KW-1185">Reference proteome</keyword>
<gene>
    <name evidence="1" type="ORF">MENTE1834_LOCUS2509</name>
</gene>
<proteinExistence type="predicted"/>
<accession>A0ACB0XRB5</accession>
<reference evidence="1" key="1">
    <citation type="submission" date="2023-11" db="EMBL/GenBank/DDBJ databases">
        <authorList>
            <person name="Poullet M."/>
        </authorList>
    </citation>
    <scope>NUCLEOTIDE SEQUENCE</scope>
    <source>
        <strain evidence="1">E1834</strain>
    </source>
</reference>
<organism evidence="1 2">
    <name type="scientific">Meloidogyne enterolobii</name>
    <name type="common">Root-knot nematode worm</name>
    <name type="synonym">Meloidogyne mayaguensis</name>
    <dbReference type="NCBI Taxonomy" id="390850"/>
    <lineage>
        <taxon>Eukaryota</taxon>
        <taxon>Metazoa</taxon>
        <taxon>Ecdysozoa</taxon>
        <taxon>Nematoda</taxon>
        <taxon>Chromadorea</taxon>
        <taxon>Rhabditida</taxon>
        <taxon>Tylenchina</taxon>
        <taxon>Tylenchomorpha</taxon>
        <taxon>Tylenchoidea</taxon>
        <taxon>Meloidogynidae</taxon>
        <taxon>Meloidogyninae</taxon>
        <taxon>Meloidogyne</taxon>
    </lineage>
</organism>
<evidence type="ECO:0000313" key="1">
    <source>
        <dbReference type="EMBL" id="CAK5013784.1"/>
    </source>
</evidence>